<evidence type="ECO:0000256" key="3">
    <source>
        <dbReference type="ARBA" id="ARBA00013169"/>
    </source>
</evidence>
<dbReference type="GO" id="GO:0006438">
    <property type="term" value="P:valyl-tRNA aminoacylation"/>
    <property type="evidence" value="ECO:0007669"/>
    <property type="project" value="InterPro"/>
</dbReference>
<proteinExistence type="predicted"/>
<dbReference type="PRINTS" id="PR00986">
    <property type="entry name" value="TRNASYNTHVAL"/>
</dbReference>
<dbReference type="PROSITE" id="PS00178">
    <property type="entry name" value="AA_TRNA_LIGASE_I"/>
    <property type="match status" value="1"/>
</dbReference>
<dbReference type="PANTHER" id="PTHR11946">
    <property type="entry name" value="VALYL-TRNA SYNTHETASES"/>
    <property type="match status" value="1"/>
</dbReference>
<dbReference type="EMBL" id="UINC01064369">
    <property type="protein sequence ID" value="SVB92965.1"/>
    <property type="molecule type" value="Genomic_DNA"/>
</dbReference>
<comment type="subcellular location">
    <subcellularLocation>
        <location evidence="1">Cytoplasm</location>
    </subcellularLocation>
</comment>
<dbReference type="Pfam" id="PF00133">
    <property type="entry name" value="tRNA-synt_1"/>
    <property type="match status" value="1"/>
</dbReference>
<evidence type="ECO:0000256" key="10">
    <source>
        <dbReference type="ARBA" id="ARBA00029936"/>
    </source>
</evidence>
<dbReference type="GO" id="GO:0005829">
    <property type="term" value="C:cytosol"/>
    <property type="evidence" value="ECO:0007669"/>
    <property type="project" value="TreeGrafter"/>
</dbReference>
<comment type="subunit">
    <text evidence="2">Monomer.</text>
</comment>
<evidence type="ECO:0000256" key="5">
    <source>
        <dbReference type="ARBA" id="ARBA00022598"/>
    </source>
</evidence>
<keyword evidence="4" id="KW-0963">Cytoplasm</keyword>
<evidence type="ECO:0000256" key="1">
    <source>
        <dbReference type="ARBA" id="ARBA00004496"/>
    </source>
</evidence>
<dbReference type="Gene3D" id="3.90.740.10">
    <property type="entry name" value="Valyl/Leucyl/Isoleucyl-tRNA synthetase, editing domain"/>
    <property type="match status" value="1"/>
</dbReference>
<dbReference type="InterPro" id="IPR001412">
    <property type="entry name" value="aa-tRNA-synth_I_CS"/>
</dbReference>
<dbReference type="EC" id="6.1.1.9" evidence="3"/>
<reference evidence="12" key="1">
    <citation type="submission" date="2018-05" db="EMBL/GenBank/DDBJ databases">
        <authorList>
            <person name="Lanie J.A."/>
            <person name="Ng W.-L."/>
            <person name="Kazmierczak K.M."/>
            <person name="Andrzejewski T.M."/>
            <person name="Davidsen T.M."/>
            <person name="Wayne K.J."/>
            <person name="Tettelin H."/>
            <person name="Glass J.I."/>
            <person name="Rusch D."/>
            <person name="Podicherti R."/>
            <person name="Tsui H.-C.T."/>
            <person name="Winkler M.E."/>
        </authorList>
    </citation>
    <scope>NUCLEOTIDE SEQUENCE</scope>
</reference>
<dbReference type="InterPro" id="IPR014729">
    <property type="entry name" value="Rossmann-like_a/b/a_fold"/>
</dbReference>
<evidence type="ECO:0000256" key="4">
    <source>
        <dbReference type="ARBA" id="ARBA00022490"/>
    </source>
</evidence>
<keyword evidence="6" id="KW-0547">Nucleotide-binding</keyword>
<feature type="domain" description="Aminoacyl-tRNA synthetase class Ia" evidence="11">
    <location>
        <begin position="17"/>
        <end position="201"/>
    </location>
</feature>
<evidence type="ECO:0000256" key="6">
    <source>
        <dbReference type="ARBA" id="ARBA00022741"/>
    </source>
</evidence>
<evidence type="ECO:0000259" key="11">
    <source>
        <dbReference type="Pfam" id="PF00133"/>
    </source>
</evidence>
<gene>
    <name evidence="12" type="ORF">METZ01_LOCUS245819</name>
</gene>
<dbReference type="SUPFAM" id="SSF50677">
    <property type="entry name" value="ValRS/IleRS/LeuRS editing domain"/>
    <property type="match status" value="1"/>
</dbReference>
<dbReference type="Gene3D" id="3.40.50.620">
    <property type="entry name" value="HUPs"/>
    <property type="match status" value="1"/>
</dbReference>
<dbReference type="GO" id="GO:0002161">
    <property type="term" value="F:aminoacyl-tRNA deacylase activity"/>
    <property type="evidence" value="ECO:0007669"/>
    <property type="project" value="InterPro"/>
</dbReference>
<dbReference type="GO" id="GO:0005524">
    <property type="term" value="F:ATP binding"/>
    <property type="evidence" value="ECO:0007669"/>
    <property type="project" value="UniProtKB-KW"/>
</dbReference>
<sequence>MSEIPKVYDPQSVEAKRYSFWEQNECFTARPERVSEDRPAYSIVIPPPNVTGVLHMGHVLNNTIQDILARKARMDGKEVLWLPGTDHAGIATQNVVERSLRKQGVMKHRDDLGREALLGHIWEWKEKHGGIIIEQLKKLGASCDWSRLRFTMDGAYTECVQRVFVDLYKKGLIYRGKRMVNWCPKSLTALSDEEVIMKEQNSRLYYFKVQVVEEPGAWLEIATTRPETIPGDSGFAVNPNDPRYSHLVGKHAIRPLPVENQAHLPIVADEHIDIEFGTGVLKVTPAHDKADFDIGQ</sequence>
<keyword evidence="8" id="KW-0648">Protein biosynthesis</keyword>
<accession>A0A382I0R2</accession>
<evidence type="ECO:0000256" key="8">
    <source>
        <dbReference type="ARBA" id="ARBA00022917"/>
    </source>
</evidence>
<evidence type="ECO:0000256" key="2">
    <source>
        <dbReference type="ARBA" id="ARBA00011245"/>
    </source>
</evidence>
<dbReference type="InterPro" id="IPR002300">
    <property type="entry name" value="aa-tRNA-synth_Ia"/>
</dbReference>
<keyword evidence="7" id="KW-0067">ATP-binding</keyword>
<protein>
    <recommendedName>
        <fullName evidence="3">valine--tRNA ligase</fullName>
        <ecNumber evidence="3">6.1.1.9</ecNumber>
    </recommendedName>
    <alternativeName>
        <fullName evidence="10">Valyl-tRNA synthetase</fullName>
    </alternativeName>
</protein>
<dbReference type="AlphaFoldDB" id="A0A382I0R2"/>
<dbReference type="GO" id="GO:0004832">
    <property type="term" value="F:valine-tRNA ligase activity"/>
    <property type="evidence" value="ECO:0007669"/>
    <property type="project" value="UniProtKB-EC"/>
</dbReference>
<name>A0A382I0R2_9ZZZZ</name>
<dbReference type="PANTHER" id="PTHR11946:SF93">
    <property type="entry name" value="VALINE--TRNA LIGASE, CHLOROPLASTIC_MITOCHONDRIAL 2"/>
    <property type="match status" value="1"/>
</dbReference>
<evidence type="ECO:0000256" key="9">
    <source>
        <dbReference type="ARBA" id="ARBA00023146"/>
    </source>
</evidence>
<evidence type="ECO:0000313" key="12">
    <source>
        <dbReference type="EMBL" id="SVB92965.1"/>
    </source>
</evidence>
<keyword evidence="9" id="KW-0030">Aminoacyl-tRNA synthetase</keyword>
<dbReference type="SUPFAM" id="SSF52374">
    <property type="entry name" value="Nucleotidylyl transferase"/>
    <property type="match status" value="1"/>
</dbReference>
<feature type="non-terminal residue" evidence="12">
    <location>
        <position position="296"/>
    </location>
</feature>
<dbReference type="InterPro" id="IPR009008">
    <property type="entry name" value="Val/Leu/Ile-tRNA-synth_edit"/>
</dbReference>
<dbReference type="InterPro" id="IPR002303">
    <property type="entry name" value="Valyl-tRNA_ligase"/>
</dbReference>
<dbReference type="FunFam" id="3.40.50.620:FF:000032">
    <property type="entry name" value="Valine--tRNA ligase"/>
    <property type="match status" value="1"/>
</dbReference>
<evidence type="ECO:0000256" key="7">
    <source>
        <dbReference type="ARBA" id="ARBA00022840"/>
    </source>
</evidence>
<organism evidence="12">
    <name type="scientific">marine metagenome</name>
    <dbReference type="NCBI Taxonomy" id="408172"/>
    <lineage>
        <taxon>unclassified sequences</taxon>
        <taxon>metagenomes</taxon>
        <taxon>ecological metagenomes</taxon>
    </lineage>
</organism>
<keyword evidence="5" id="KW-0436">Ligase</keyword>